<dbReference type="OMA" id="VANLMCQ"/>
<evidence type="ECO:0000256" key="3">
    <source>
        <dbReference type="ARBA" id="ARBA00022692"/>
    </source>
</evidence>
<comment type="caution">
    <text evidence="8">The sequence shown here is derived from an EMBL/GenBank/DDBJ whole genome shotgun (WGS) entry which is preliminary data.</text>
</comment>
<feature type="region of interest" description="Disordered" evidence="6">
    <location>
        <begin position="1"/>
        <end position="20"/>
    </location>
</feature>
<dbReference type="GO" id="GO:0005886">
    <property type="term" value="C:plasma membrane"/>
    <property type="evidence" value="ECO:0007669"/>
    <property type="project" value="TreeGrafter"/>
</dbReference>
<name>A0A1V6NV85_PENDC</name>
<feature type="transmembrane region" description="Helical" evidence="7">
    <location>
        <begin position="51"/>
        <end position="73"/>
    </location>
</feature>
<dbReference type="Proteomes" id="UP000191522">
    <property type="component" value="Unassembled WGS sequence"/>
</dbReference>
<dbReference type="AlphaFoldDB" id="A0A1V6NV85"/>
<reference evidence="9" key="1">
    <citation type="journal article" date="2017" name="Nat. Microbiol.">
        <title>Global analysis of biosynthetic gene clusters reveals vast potential of secondary metabolite production in Penicillium species.</title>
        <authorList>
            <person name="Nielsen J.C."/>
            <person name="Grijseels S."/>
            <person name="Prigent S."/>
            <person name="Ji B."/>
            <person name="Dainat J."/>
            <person name="Nielsen K.F."/>
            <person name="Frisvad J.C."/>
            <person name="Workman M."/>
            <person name="Nielsen J."/>
        </authorList>
    </citation>
    <scope>NUCLEOTIDE SEQUENCE [LARGE SCALE GENOMIC DNA]</scope>
    <source>
        <strain evidence="9">IBT 11843</strain>
    </source>
</reference>
<evidence type="ECO:0008006" key="10">
    <source>
        <dbReference type="Google" id="ProtNLM"/>
    </source>
</evidence>
<dbReference type="OrthoDB" id="3648309at2759"/>
<feature type="transmembrane region" description="Helical" evidence="7">
    <location>
        <begin position="175"/>
        <end position="197"/>
    </location>
</feature>
<evidence type="ECO:0000256" key="2">
    <source>
        <dbReference type="ARBA" id="ARBA00005587"/>
    </source>
</evidence>
<dbReference type="PANTHER" id="PTHR31123">
    <property type="entry name" value="ACCUMULATION OF DYADS PROTEIN 2-RELATED"/>
    <property type="match status" value="1"/>
</dbReference>
<feature type="transmembrane region" description="Helical" evidence="7">
    <location>
        <begin position="148"/>
        <end position="169"/>
    </location>
</feature>
<dbReference type="EMBL" id="MDYL01000034">
    <property type="protein sequence ID" value="OQD68519.1"/>
    <property type="molecule type" value="Genomic_DNA"/>
</dbReference>
<keyword evidence="5 7" id="KW-0472">Membrane</keyword>
<evidence type="ECO:0000313" key="9">
    <source>
        <dbReference type="Proteomes" id="UP000191522"/>
    </source>
</evidence>
<dbReference type="InterPro" id="IPR000791">
    <property type="entry name" value="Gpr1/Fun34/SatP-like"/>
</dbReference>
<comment type="subcellular location">
    <subcellularLocation>
        <location evidence="1">Membrane</location>
        <topology evidence="1">Multi-pass membrane protein</topology>
    </subcellularLocation>
</comment>
<accession>A0A1V6NV85</accession>
<evidence type="ECO:0000256" key="5">
    <source>
        <dbReference type="ARBA" id="ARBA00023136"/>
    </source>
</evidence>
<keyword evidence="3 7" id="KW-0812">Transmembrane</keyword>
<proteinExistence type="inferred from homology"/>
<feature type="transmembrane region" description="Helical" evidence="7">
    <location>
        <begin position="213"/>
        <end position="233"/>
    </location>
</feature>
<dbReference type="Pfam" id="PF01184">
    <property type="entry name" value="Gpr1_Fun34_YaaH"/>
    <property type="match status" value="1"/>
</dbReference>
<feature type="transmembrane region" description="Helical" evidence="7">
    <location>
        <begin position="85"/>
        <end position="105"/>
    </location>
</feature>
<protein>
    <recommendedName>
        <fullName evidence="10">Acetate transporter</fullName>
    </recommendedName>
</protein>
<evidence type="ECO:0000256" key="4">
    <source>
        <dbReference type="ARBA" id="ARBA00022989"/>
    </source>
</evidence>
<feature type="transmembrane region" description="Helical" evidence="7">
    <location>
        <begin position="111"/>
        <end position="136"/>
    </location>
</feature>
<gene>
    <name evidence="8" type="ORF">PENDEC_c034G01899</name>
</gene>
<dbReference type="GO" id="GO:0015123">
    <property type="term" value="F:acetate transmembrane transporter activity"/>
    <property type="evidence" value="ECO:0007669"/>
    <property type="project" value="TreeGrafter"/>
</dbReference>
<sequence length="257" mass="27489">MSSITSKDIYGDQPINGDKGVNGDKGIGSMDIEQQGQGYPVPFTAIMPKTLGAGSALALGAFGTTLTTLSLSLMEWRGVTTDNVFVANFFFVAAFGLVITAQWELSIGNGFAYTVFSAFGLFYAGYGAILTPAFGVAQAYGGIETTQYNNAVGFFMIMWTVFVFTFLIASLPTNIAYIVVFLFVDLGFLMVAASYFAMADGHAASSTALKKSGGVFCFVAGLVGWYIVFHLMLQDSLLDIPLGDTSRLFGKKHRKGE</sequence>
<evidence type="ECO:0000256" key="1">
    <source>
        <dbReference type="ARBA" id="ARBA00004141"/>
    </source>
</evidence>
<organism evidence="8 9">
    <name type="scientific">Penicillium decumbens</name>
    <dbReference type="NCBI Taxonomy" id="69771"/>
    <lineage>
        <taxon>Eukaryota</taxon>
        <taxon>Fungi</taxon>
        <taxon>Dikarya</taxon>
        <taxon>Ascomycota</taxon>
        <taxon>Pezizomycotina</taxon>
        <taxon>Eurotiomycetes</taxon>
        <taxon>Eurotiomycetidae</taxon>
        <taxon>Eurotiales</taxon>
        <taxon>Aspergillaceae</taxon>
        <taxon>Penicillium</taxon>
    </lineage>
</organism>
<comment type="similarity">
    <text evidence="2">Belongs to the acetate uptake transporter (AceTr) (TC 2.A.96) family.</text>
</comment>
<dbReference type="PANTHER" id="PTHR31123:SF7">
    <property type="entry name" value="MARVEL DOMAIN-CONTAINING PROTEIN"/>
    <property type="match status" value="1"/>
</dbReference>
<keyword evidence="9" id="KW-1185">Reference proteome</keyword>
<evidence type="ECO:0000256" key="7">
    <source>
        <dbReference type="SAM" id="Phobius"/>
    </source>
</evidence>
<keyword evidence="4 7" id="KW-1133">Transmembrane helix</keyword>
<evidence type="ECO:0000256" key="6">
    <source>
        <dbReference type="SAM" id="MobiDB-lite"/>
    </source>
</evidence>
<dbReference type="InterPro" id="IPR051633">
    <property type="entry name" value="AceTr"/>
</dbReference>
<evidence type="ECO:0000313" key="8">
    <source>
        <dbReference type="EMBL" id="OQD68519.1"/>
    </source>
</evidence>